<dbReference type="Gene3D" id="2.30.38.10">
    <property type="entry name" value="Luciferase, Domain 3"/>
    <property type="match status" value="1"/>
</dbReference>
<dbReference type="FunFam" id="2.30.38.10:FF:000001">
    <property type="entry name" value="Non-ribosomal peptide synthetase PvdI"/>
    <property type="match status" value="1"/>
</dbReference>
<dbReference type="Pfam" id="PF13193">
    <property type="entry name" value="AMP-binding_C"/>
    <property type="match status" value="1"/>
</dbReference>
<dbReference type="Proteomes" id="UP000006023">
    <property type="component" value="Unassembled WGS sequence"/>
</dbReference>
<dbReference type="GO" id="GO:0009366">
    <property type="term" value="C:enterobactin synthetase complex"/>
    <property type="evidence" value="ECO:0007669"/>
    <property type="project" value="TreeGrafter"/>
</dbReference>
<dbReference type="RefSeq" id="WP_005185661.1">
    <property type="nucleotide sequence ID" value="NZ_BAED01000029.1"/>
</dbReference>
<dbReference type="PANTHER" id="PTHR45527:SF1">
    <property type="entry name" value="FATTY ACID SYNTHASE"/>
    <property type="match status" value="1"/>
</dbReference>
<comment type="caution">
    <text evidence="5">The sequence shown here is derived from an EMBL/GenBank/DDBJ whole genome shotgun (WGS) entry which is preliminary data.</text>
</comment>
<dbReference type="GO" id="GO:0043041">
    <property type="term" value="P:amino acid activation for nonribosomal peptide biosynthetic process"/>
    <property type="evidence" value="ECO:0007669"/>
    <property type="project" value="TreeGrafter"/>
</dbReference>
<keyword evidence="1" id="KW-0596">Phosphopantetheine</keyword>
<evidence type="ECO:0000259" key="4">
    <source>
        <dbReference type="Pfam" id="PF13193"/>
    </source>
</evidence>
<evidence type="ECO:0000313" key="6">
    <source>
        <dbReference type="Proteomes" id="UP000006023"/>
    </source>
</evidence>
<dbReference type="SUPFAM" id="SSF56801">
    <property type="entry name" value="Acetyl-CoA synthetase-like"/>
    <property type="match status" value="1"/>
</dbReference>
<accession>G7GNI5</accession>
<dbReference type="Pfam" id="PF00501">
    <property type="entry name" value="AMP-binding"/>
    <property type="match status" value="1"/>
</dbReference>
<evidence type="ECO:0000313" key="5">
    <source>
        <dbReference type="EMBL" id="GAB05160.1"/>
    </source>
</evidence>
<dbReference type="STRING" id="1075090.GOAMR_29_00010"/>
<dbReference type="PANTHER" id="PTHR45527">
    <property type="entry name" value="NONRIBOSOMAL PEPTIDE SYNTHETASE"/>
    <property type="match status" value="1"/>
</dbReference>
<dbReference type="Gene3D" id="3.40.50.980">
    <property type="match status" value="2"/>
</dbReference>
<dbReference type="InterPro" id="IPR000873">
    <property type="entry name" value="AMP-dep_synth/lig_dom"/>
</dbReference>
<keyword evidence="2" id="KW-0597">Phosphoprotein</keyword>
<sequence length="521" mass="54784">VPAGTVADALVAQAVRSPDARALWFQGRGVSFAELSARVSVLARELISVGVGPDVAVGVCIDRSVEMVVAIHAVVAAGGQYVPIATDAPADRVQYMLETAGVGVVLIGPSVLIREELSSGDEGAGRQCHDGSGDATVWGGQVRIIVVDCTVDIDLSTVPVTDAERVVPLSLDNALYTLFTSGSTGRPKGVTVSHRAVLNRLWWGLDAFPWSVGDRVVQKTPYTFDVSVPELFGPLVTGAELVIARPGGHADPGYIADLIADTRATSVHFVPSMLSVFVDVVDRERLAQLTSLRWVFASGEALPAAVVAQVHEIWPGVGIHNLFGPTEAAVEVAWADVSDAPELVTIGAPVWNTETLVLDDRLRPVPVGVPGELYLGGVQVARGYAGQPGMSAERFVADPFGVPGSRLYRTGDAVRWNAAGDIEYLGRTDFQVKLRGQRIELGEIEAVLAGVPGVVHAAATVAATDTGAEHLVAYLSPASVDADVVKQAVARALPSYMVPSVWSLLDEVPLNSAGKLDRKAL</sequence>
<dbReference type="OrthoDB" id="4293110at2"/>
<name>G7GNI5_9ACTN</name>
<dbReference type="GO" id="GO:0047527">
    <property type="term" value="F:2,3-dihydroxybenzoate-serine ligase activity"/>
    <property type="evidence" value="ECO:0007669"/>
    <property type="project" value="TreeGrafter"/>
</dbReference>
<dbReference type="GO" id="GO:0031177">
    <property type="term" value="F:phosphopantetheine binding"/>
    <property type="evidence" value="ECO:0007669"/>
    <property type="project" value="TreeGrafter"/>
</dbReference>
<keyword evidence="6" id="KW-1185">Reference proteome</keyword>
<dbReference type="GO" id="GO:0009239">
    <property type="term" value="P:enterobactin biosynthetic process"/>
    <property type="evidence" value="ECO:0007669"/>
    <property type="project" value="TreeGrafter"/>
</dbReference>
<feature type="domain" description="AMP-binding enzyme C-terminal" evidence="4">
    <location>
        <begin position="443"/>
        <end position="515"/>
    </location>
</feature>
<dbReference type="InterPro" id="IPR045851">
    <property type="entry name" value="AMP-bd_C_sf"/>
</dbReference>
<feature type="non-terminal residue" evidence="5">
    <location>
        <position position="1"/>
    </location>
</feature>
<dbReference type="NCBIfam" id="TIGR01733">
    <property type="entry name" value="AA-adenyl-dom"/>
    <property type="match status" value="1"/>
</dbReference>
<protein>
    <submittedName>
        <fullName evidence="5">Putative non-ribosomal peptide synthetase</fullName>
    </submittedName>
</protein>
<feature type="non-terminal residue" evidence="5">
    <location>
        <position position="521"/>
    </location>
</feature>
<dbReference type="eggNOG" id="COG1020">
    <property type="taxonomic scope" value="Bacteria"/>
</dbReference>
<dbReference type="EMBL" id="BAED01000029">
    <property type="protein sequence ID" value="GAB05160.1"/>
    <property type="molecule type" value="Genomic_DNA"/>
</dbReference>
<feature type="domain" description="AMP-dependent synthetase/ligase" evidence="3">
    <location>
        <begin position="12"/>
        <end position="384"/>
    </location>
</feature>
<dbReference type="InterPro" id="IPR025110">
    <property type="entry name" value="AMP-bd_C"/>
</dbReference>
<evidence type="ECO:0000256" key="2">
    <source>
        <dbReference type="ARBA" id="ARBA00022553"/>
    </source>
</evidence>
<dbReference type="GO" id="GO:0005829">
    <property type="term" value="C:cytosol"/>
    <property type="evidence" value="ECO:0007669"/>
    <property type="project" value="TreeGrafter"/>
</dbReference>
<dbReference type="AlphaFoldDB" id="G7GNI5"/>
<proteinExistence type="predicted"/>
<dbReference type="InterPro" id="IPR010071">
    <property type="entry name" value="AA_adenyl_dom"/>
</dbReference>
<reference evidence="5 6" key="1">
    <citation type="submission" date="2011-11" db="EMBL/GenBank/DDBJ databases">
        <title>Whole genome shotgun sequence of Gordonia amarae NBRC 15530.</title>
        <authorList>
            <person name="Takarada H."/>
            <person name="Hosoyama A."/>
            <person name="Tsuchikane K."/>
            <person name="Katsumata H."/>
            <person name="Yamazaki S."/>
            <person name="Fujita N."/>
        </authorList>
    </citation>
    <scope>NUCLEOTIDE SEQUENCE [LARGE SCALE GENOMIC DNA]</scope>
    <source>
        <strain evidence="5 6">NBRC 15530</strain>
    </source>
</reference>
<organism evidence="5 6">
    <name type="scientific">Gordonia amarae NBRC 15530</name>
    <dbReference type="NCBI Taxonomy" id="1075090"/>
    <lineage>
        <taxon>Bacteria</taxon>
        <taxon>Bacillati</taxon>
        <taxon>Actinomycetota</taxon>
        <taxon>Actinomycetes</taxon>
        <taxon>Mycobacteriales</taxon>
        <taxon>Gordoniaceae</taxon>
        <taxon>Gordonia</taxon>
    </lineage>
</organism>
<dbReference type="Gene3D" id="3.30.300.30">
    <property type="match status" value="1"/>
</dbReference>
<evidence type="ECO:0000256" key="1">
    <source>
        <dbReference type="ARBA" id="ARBA00022450"/>
    </source>
</evidence>
<evidence type="ECO:0000259" key="3">
    <source>
        <dbReference type="Pfam" id="PF00501"/>
    </source>
</evidence>
<gene>
    <name evidence="5" type="ORF">GOAMR_29_00010</name>
</gene>